<protein>
    <submittedName>
        <fullName evidence="1">Uncharacterized protein</fullName>
    </submittedName>
</protein>
<sequence>MPRGCQNRLGAPAAIEFWQENDEAFSPETGVLHEDRRHLPRVVQNHQIQPQWSLTASLFFYRIFARY</sequence>
<evidence type="ECO:0000313" key="2">
    <source>
        <dbReference type="Proteomes" id="UP000054623"/>
    </source>
</evidence>
<dbReference type="AlphaFoldDB" id="A0A0W1JN28"/>
<reference evidence="1 2" key="1">
    <citation type="submission" date="2015-12" db="EMBL/GenBank/DDBJ databases">
        <title>Draft Genome Sequence of Desulfitobacterium hafniense Strain DH, a Sulfate-reducing Bacterium Isolated from Paddy Soils.</title>
        <authorList>
            <person name="Bao P."/>
            <person name="Zhang X."/>
            <person name="Li G."/>
        </authorList>
    </citation>
    <scope>NUCLEOTIDE SEQUENCE [LARGE SCALE GENOMIC DNA]</scope>
    <source>
        <strain evidence="1 2">DH</strain>
    </source>
</reference>
<organism evidence="1 2">
    <name type="scientific">Desulfitobacterium hafniense</name>
    <name type="common">Desulfitobacterium frappieri</name>
    <dbReference type="NCBI Taxonomy" id="49338"/>
    <lineage>
        <taxon>Bacteria</taxon>
        <taxon>Bacillati</taxon>
        <taxon>Bacillota</taxon>
        <taxon>Clostridia</taxon>
        <taxon>Eubacteriales</taxon>
        <taxon>Desulfitobacteriaceae</taxon>
        <taxon>Desulfitobacterium</taxon>
    </lineage>
</organism>
<dbReference type="EMBL" id="LOCK01000009">
    <property type="protein sequence ID" value="KTE93011.1"/>
    <property type="molecule type" value="Genomic_DNA"/>
</dbReference>
<gene>
    <name evidence="1" type="ORF">AT727_16220</name>
</gene>
<dbReference type="Proteomes" id="UP000054623">
    <property type="component" value="Unassembled WGS sequence"/>
</dbReference>
<accession>A0A0W1JN28</accession>
<name>A0A0W1JN28_DESHA</name>
<comment type="caution">
    <text evidence="1">The sequence shown here is derived from an EMBL/GenBank/DDBJ whole genome shotgun (WGS) entry which is preliminary data.</text>
</comment>
<proteinExistence type="predicted"/>
<evidence type="ECO:0000313" key="1">
    <source>
        <dbReference type="EMBL" id="KTE93011.1"/>
    </source>
</evidence>